<keyword evidence="5" id="KW-1185">Reference proteome</keyword>
<dbReference type="SUPFAM" id="SSF51735">
    <property type="entry name" value="NAD(P)-binding Rossmann-fold domains"/>
    <property type="match status" value="1"/>
</dbReference>
<dbReference type="RefSeq" id="XP_001011161.1">
    <property type="nucleotide sequence ID" value="XM_001011161.3"/>
</dbReference>
<dbReference type="Pfam" id="PF08240">
    <property type="entry name" value="ADH_N"/>
    <property type="match status" value="1"/>
</dbReference>
<evidence type="ECO:0000256" key="1">
    <source>
        <dbReference type="ARBA" id="ARBA00022857"/>
    </source>
</evidence>
<dbReference type="PANTHER" id="PTHR48106">
    <property type="entry name" value="QUINONE OXIDOREDUCTASE PIG3-RELATED"/>
    <property type="match status" value="1"/>
</dbReference>
<dbReference type="GeneID" id="7836580"/>
<dbReference type="EMBL" id="GG662793">
    <property type="protein sequence ID" value="EAR90916.1"/>
    <property type="molecule type" value="Genomic_DNA"/>
</dbReference>
<dbReference type="SUPFAM" id="SSF50129">
    <property type="entry name" value="GroES-like"/>
    <property type="match status" value="1"/>
</dbReference>
<evidence type="ECO:0000313" key="5">
    <source>
        <dbReference type="Proteomes" id="UP000009168"/>
    </source>
</evidence>
<reference evidence="5" key="1">
    <citation type="journal article" date="2006" name="PLoS Biol.">
        <title>Macronuclear genome sequence of the ciliate Tetrahymena thermophila, a model eukaryote.</title>
        <authorList>
            <person name="Eisen J.A."/>
            <person name="Coyne R.S."/>
            <person name="Wu M."/>
            <person name="Wu D."/>
            <person name="Thiagarajan M."/>
            <person name="Wortman J.R."/>
            <person name="Badger J.H."/>
            <person name="Ren Q."/>
            <person name="Amedeo P."/>
            <person name="Jones K.M."/>
            <person name="Tallon L.J."/>
            <person name="Delcher A.L."/>
            <person name="Salzberg S.L."/>
            <person name="Silva J.C."/>
            <person name="Haas B.J."/>
            <person name="Majoros W.H."/>
            <person name="Farzad M."/>
            <person name="Carlton J.M."/>
            <person name="Smith R.K. Jr."/>
            <person name="Garg J."/>
            <person name="Pearlman R.E."/>
            <person name="Karrer K.M."/>
            <person name="Sun L."/>
            <person name="Manning G."/>
            <person name="Elde N.C."/>
            <person name="Turkewitz A.P."/>
            <person name="Asai D.J."/>
            <person name="Wilkes D.E."/>
            <person name="Wang Y."/>
            <person name="Cai H."/>
            <person name="Collins K."/>
            <person name="Stewart B.A."/>
            <person name="Lee S.R."/>
            <person name="Wilamowska K."/>
            <person name="Weinberg Z."/>
            <person name="Ruzzo W.L."/>
            <person name="Wloga D."/>
            <person name="Gaertig J."/>
            <person name="Frankel J."/>
            <person name="Tsao C.-C."/>
            <person name="Gorovsky M.A."/>
            <person name="Keeling P.J."/>
            <person name="Waller R.F."/>
            <person name="Patron N.J."/>
            <person name="Cherry J.M."/>
            <person name="Stover N.A."/>
            <person name="Krieger C.J."/>
            <person name="del Toro C."/>
            <person name="Ryder H.F."/>
            <person name="Williamson S.C."/>
            <person name="Barbeau R.A."/>
            <person name="Hamilton E.P."/>
            <person name="Orias E."/>
        </authorList>
    </citation>
    <scope>NUCLEOTIDE SEQUENCE [LARGE SCALE GENOMIC DNA]</scope>
    <source>
        <strain evidence="5">SB210</strain>
    </source>
</reference>
<keyword evidence="2" id="KW-0560">Oxidoreductase</keyword>
<evidence type="ECO:0000256" key="2">
    <source>
        <dbReference type="ARBA" id="ARBA00023002"/>
    </source>
</evidence>
<dbReference type="InParanoid" id="I7LUA5"/>
<dbReference type="eggNOG" id="KOG0025">
    <property type="taxonomic scope" value="Eukaryota"/>
</dbReference>
<dbReference type="PANTHER" id="PTHR48106:SF18">
    <property type="entry name" value="QUINONE OXIDOREDUCTASE PIG3"/>
    <property type="match status" value="1"/>
</dbReference>
<dbReference type="SMART" id="SM00829">
    <property type="entry name" value="PKS_ER"/>
    <property type="match status" value="1"/>
</dbReference>
<sequence>MSPKIPKTMKALVLEEFGKPVQLKEIPVPKPRYNEVLIKIEYAPLNPMDLSFLKGSYSSVKKLPVTPGFEGSGTVVASGGGLYGWSLIGKRVAVYVQRSPHGCYAEYAVTNAFQCITVPETVSFENAASGLVNPLTVVMMHKKTLKKKAKAIISNPGASAVGRMIYRYFTANGIKVINIVRRQEQVDLLKKEENAEYVLNSSDPNFQKDLNQLSKKLGATVSFDAVGGSLCAVILNNMPDGSSTYVYGNLSMKNSEASQNDLIFKHKKIKGFWLVDWMKKTSVLENYFLSKKLGSMYNNIMATSFARKYPLNQIEEACRFYLKNMTEGKILLSPSAIEISEINDKKINEQCAQQIQPRL</sequence>
<dbReference type="InterPro" id="IPR013149">
    <property type="entry name" value="ADH-like_C"/>
</dbReference>
<dbReference type="OMA" id="PPTAWIM"/>
<protein>
    <submittedName>
        <fullName evidence="4">Zinc-binding dehydrogenase family oxidoreductase</fullName>
    </submittedName>
</protein>
<dbReference type="AlphaFoldDB" id="I7LUA5"/>
<accession>I7LUA5</accession>
<dbReference type="InterPro" id="IPR036291">
    <property type="entry name" value="NAD(P)-bd_dom_sf"/>
</dbReference>
<proteinExistence type="predicted"/>
<dbReference type="InterPro" id="IPR011032">
    <property type="entry name" value="GroES-like_sf"/>
</dbReference>
<name>I7LUA5_TETTS</name>
<evidence type="ECO:0000313" key="4">
    <source>
        <dbReference type="EMBL" id="EAR90916.1"/>
    </source>
</evidence>
<gene>
    <name evidence="4" type="ORF">TTHERM_00145210</name>
</gene>
<dbReference type="STRING" id="312017.I7LUA5"/>
<dbReference type="Proteomes" id="UP000009168">
    <property type="component" value="Unassembled WGS sequence"/>
</dbReference>
<dbReference type="OrthoDB" id="415383at2759"/>
<dbReference type="Gene3D" id="3.90.180.10">
    <property type="entry name" value="Medium-chain alcohol dehydrogenases, catalytic domain"/>
    <property type="match status" value="1"/>
</dbReference>
<organism evidence="4 5">
    <name type="scientific">Tetrahymena thermophila (strain SB210)</name>
    <dbReference type="NCBI Taxonomy" id="312017"/>
    <lineage>
        <taxon>Eukaryota</taxon>
        <taxon>Sar</taxon>
        <taxon>Alveolata</taxon>
        <taxon>Ciliophora</taxon>
        <taxon>Intramacronucleata</taxon>
        <taxon>Oligohymenophorea</taxon>
        <taxon>Hymenostomatida</taxon>
        <taxon>Tetrahymenina</taxon>
        <taxon>Tetrahymenidae</taxon>
        <taxon>Tetrahymena</taxon>
    </lineage>
</organism>
<evidence type="ECO:0000259" key="3">
    <source>
        <dbReference type="SMART" id="SM00829"/>
    </source>
</evidence>
<dbReference type="Pfam" id="PF00107">
    <property type="entry name" value="ADH_zinc_N"/>
    <property type="match status" value="1"/>
</dbReference>
<dbReference type="HOGENOM" id="CLU_026673_17_2_1"/>
<dbReference type="InterPro" id="IPR020843">
    <property type="entry name" value="ER"/>
</dbReference>
<dbReference type="GO" id="GO:0016651">
    <property type="term" value="F:oxidoreductase activity, acting on NAD(P)H"/>
    <property type="evidence" value="ECO:0007669"/>
    <property type="project" value="TreeGrafter"/>
</dbReference>
<dbReference type="Gene3D" id="3.40.50.720">
    <property type="entry name" value="NAD(P)-binding Rossmann-like Domain"/>
    <property type="match status" value="1"/>
</dbReference>
<dbReference type="GO" id="GO:0070402">
    <property type="term" value="F:NADPH binding"/>
    <property type="evidence" value="ECO:0007669"/>
    <property type="project" value="TreeGrafter"/>
</dbReference>
<dbReference type="CDD" id="cd08291">
    <property type="entry name" value="ETR_like_1"/>
    <property type="match status" value="1"/>
</dbReference>
<feature type="domain" description="Enoyl reductase (ER)" evidence="3">
    <location>
        <begin position="18"/>
        <end position="332"/>
    </location>
</feature>
<keyword evidence="1" id="KW-0521">NADP</keyword>
<dbReference type="KEGG" id="tet:TTHERM_00145210"/>
<dbReference type="InterPro" id="IPR013154">
    <property type="entry name" value="ADH-like_N"/>
</dbReference>